<comment type="similarity">
    <text evidence="1">Belongs to the ROK (NagC/XylR) family.</text>
</comment>
<dbReference type="InterPro" id="IPR036390">
    <property type="entry name" value="WH_DNA-bd_sf"/>
</dbReference>
<keyword evidence="4" id="KW-1185">Reference proteome</keyword>
<dbReference type="InterPro" id="IPR000835">
    <property type="entry name" value="HTH_MarR-typ"/>
</dbReference>
<comment type="caution">
    <text evidence="3">The sequence shown here is derived from an EMBL/GenBank/DDBJ whole genome shotgun (WGS) entry which is preliminary data.</text>
</comment>
<dbReference type="PANTHER" id="PTHR18964">
    <property type="entry name" value="ROK (REPRESSOR, ORF, KINASE) FAMILY"/>
    <property type="match status" value="1"/>
</dbReference>
<name>A0ABQ2SBK3_9DEIO</name>
<dbReference type="Pfam" id="PF00480">
    <property type="entry name" value="ROK"/>
    <property type="match status" value="1"/>
</dbReference>
<gene>
    <name evidence="3" type="ORF">GCM10008960_37280</name>
</gene>
<sequence>MPPSPTGDQPYLKHLNRARVLHLLRTHPGLSRAELAARSGLTKVTVGSLVTELLGGGWLSEGQPRAGAAGRPGRELHLGDHRHVLLGAEIGVLGARAVATTLRGTVLARAQTRTPTTTPHAAAQTITQLCGQLLQDPATQGRDLLGLGVALPGPVSPDGTRVLYAPNLGWDDVPFLDLLRAAPGLPPHLPPDAITLDNEANAAAFGESFLRPGDPPQLLAYVSLGSGVGAGFTALSGTPHVLRGARGLAGEIGHAIIQPGGLYCHCGNRGCVETLLSGWAIRAALNLNVQDPLDEVLAPRLREAAVQVTLRRAGEGLGQLLVNLHQTLGPDEIVIGGALTRLGDAVLGPALDVYHARQWRPAAPPARITVRQDSLYLPALGAAAQVLSRVIDTPAPQTPPAPVPPQEMP</sequence>
<accession>A0ABQ2SBK3</accession>
<organism evidence="3 4">
    <name type="scientific">Deinococcus sedimenti</name>
    <dbReference type="NCBI Taxonomy" id="1867090"/>
    <lineage>
        <taxon>Bacteria</taxon>
        <taxon>Thermotogati</taxon>
        <taxon>Deinococcota</taxon>
        <taxon>Deinococci</taxon>
        <taxon>Deinococcales</taxon>
        <taxon>Deinococcaceae</taxon>
        <taxon>Deinococcus</taxon>
    </lineage>
</organism>
<dbReference type="InterPro" id="IPR000600">
    <property type="entry name" value="ROK"/>
</dbReference>
<evidence type="ECO:0000256" key="1">
    <source>
        <dbReference type="ARBA" id="ARBA00006479"/>
    </source>
</evidence>
<dbReference type="EMBL" id="BMQN01000019">
    <property type="protein sequence ID" value="GGS07418.1"/>
    <property type="molecule type" value="Genomic_DNA"/>
</dbReference>
<evidence type="ECO:0000259" key="2">
    <source>
        <dbReference type="Pfam" id="PF12802"/>
    </source>
</evidence>
<dbReference type="Pfam" id="PF12802">
    <property type="entry name" value="MarR_2"/>
    <property type="match status" value="1"/>
</dbReference>
<dbReference type="SUPFAM" id="SSF46785">
    <property type="entry name" value="Winged helix' DNA-binding domain"/>
    <property type="match status" value="1"/>
</dbReference>
<reference evidence="4" key="1">
    <citation type="journal article" date="2019" name="Int. J. Syst. Evol. Microbiol.">
        <title>The Global Catalogue of Microorganisms (GCM) 10K type strain sequencing project: providing services to taxonomists for standard genome sequencing and annotation.</title>
        <authorList>
            <consortium name="The Broad Institute Genomics Platform"/>
            <consortium name="The Broad Institute Genome Sequencing Center for Infectious Disease"/>
            <person name="Wu L."/>
            <person name="Ma J."/>
        </authorList>
    </citation>
    <scope>NUCLEOTIDE SEQUENCE [LARGE SCALE GENOMIC DNA]</scope>
    <source>
        <strain evidence="4">JCM 31405</strain>
    </source>
</reference>
<dbReference type="InterPro" id="IPR043129">
    <property type="entry name" value="ATPase_NBD"/>
</dbReference>
<dbReference type="Proteomes" id="UP000644548">
    <property type="component" value="Unassembled WGS sequence"/>
</dbReference>
<feature type="domain" description="HTH marR-type" evidence="2">
    <location>
        <begin position="17"/>
        <end position="60"/>
    </location>
</feature>
<dbReference type="InterPro" id="IPR036388">
    <property type="entry name" value="WH-like_DNA-bd_sf"/>
</dbReference>
<dbReference type="PANTHER" id="PTHR18964:SF149">
    <property type="entry name" value="BIFUNCTIONAL UDP-N-ACETYLGLUCOSAMINE 2-EPIMERASE_N-ACETYLMANNOSAMINE KINASE"/>
    <property type="match status" value="1"/>
</dbReference>
<dbReference type="Gene3D" id="1.10.10.10">
    <property type="entry name" value="Winged helix-like DNA-binding domain superfamily/Winged helix DNA-binding domain"/>
    <property type="match status" value="1"/>
</dbReference>
<dbReference type="RefSeq" id="WP_189074675.1">
    <property type="nucleotide sequence ID" value="NZ_BMQN01000019.1"/>
</dbReference>
<dbReference type="SUPFAM" id="SSF53067">
    <property type="entry name" value="Actin-like ATPase domain"/>
    <property type="match status" value="1"/>
</dbReference>
<protein>
    <submittedName>
        <fullName evidence="3">Xylose repressor</fullName>
    </submittedName>
</protein>
<evidence type="ECO:0000313" key="3">
    <source>
        <dbReference type="EMBL" id="GGS07418.1"/>
    </source>
</evidence>
<dbReference type="Gene3D" id="3.30.420.40">
    <property type="match status" value="2"/>
</dbReference>
<evidence type="ECO:0000313" key="4">
    <source>
        <dbReference type="Proteomes" id="UP000644548"/>
    </source>
</evidence>
<proteinExistence type="inferred from homology"/>